<dbReference type="PANTHER" id="PTHR39190:SF1">
    <property type="entry name" value="FLAGELLAR ASSEMBLY FACTOR FLIW"/>
    <property type="match status" value="1"/>
</dbReference>
<dbReference type="HAMAP" id="MF_01185">
    <property type="entry name" value="FliW"/>
    <property type="match status" value="1"/>
</dbReference>
<organism evidence="6 7">
    <name type="scientific">Fervidobacterium islandicum</name>
    <dbReference type="NCBI Taxonomy" id="2423"/>
    <lineage>
        <taxon>Bacteria</taxon>
        <taxon>Thermotogati</taxon>
        <taxon>Thermotogota</taxon>
        <taxon>Thermotogae</taxon>
        <taxon>Thermotogales</taxon>
        <taxon>Fervidobacteriaceae</taxon>
        <taxon>Fervidobacterium</taxon>
    </lineage>
</organism>
<dbReference type="InterPro" id="IPR024046">
    <property type="entry name" value="Flagellar_assmbl_FliW_dom_sf"/>
</dbReference>
<keyword evidence="6" id="KW-0969">Cilium</keyword>
<dbReference type="KEGG" id="fia:NA23_00280"/>
<dbReference type="GO" id="GO:0006417">
    <property type="term" value="P:regulation of translation"/>
    <property type="evidence" value="ECO:0007669"/>
    <property type="project" value="UniProtKB-KW"/>
</dbReference>
<keyword evidence="1 4" id="KW-0963">Cytoplasm</keyword>
<evidence type="ECO:0000256" key="2">
    <source>
        <dbReference type="ARBA" id="ARBA00022795"/>
    </source>
</evidence>
<evidence type="ECO:0000313" key="7">
    <source>
        <dbReference type="Proteomes" id="UP000093740"/>
    </source>
</evidence>
<dbReference type="GO" id="GO:0044780">
    <property type="term" value="P:bacterial-type flagellum assembly"/>
    <property type="evidence" value="ECO:0007669"/>
    <property type="project" value="UniProtKB-UniRule"/>
</dbReference>
<accession>A0AAI8CK00</accession>
<feature type="compositionally biased region" description="Basic and acidic residues" evidence="5">
    <location>
        <begin position="159"/>
        <end position="177"/>
    </location>
</feature>
<sequence length="177" mass="20025">MGAYKTRFGELEIKDDEVINFPNGIPGFEQLRRFIILNTPETQPIQWLVSLEDENVAFPLIDPWLVMESYEVDLSKQDLDLLQVEDPSDLVVWSIVTIPIGKPEEATVNLKAPVVVNVKKGIGVQVILEKYELKHPITKSKTTENQTNDDATSLQNVQEVKEVADEEKVHERKESGA</sequence>
<dbReference type="RefSeq" id="WP_052107121.1">
    <property type="nucleotide sequence ID" value="NZ_CP014334.2"/>
</dbReference>
<evidence type="ECO:0000256" key="5">
    <source>
        <dbReference type="SAM" id="MobiDB-lite"/>
    </source>
</evidence>
<proteinExistence type="inferred from homology"/>
<evidence type="ECO:0000313" key="6">
    <source>
        <dbReference type="EMBL" id="AMW31934.1"/>
    </source>
</evidence>
<comment type="subunit">
    <text evidence="4">Interacts with translational regulator CsrA and flagellin(s).</text>
</comment>
<dbReference type="Proteomes" id="UP000093740">
    <property type="component" value="Chromosome"/>
</dbReference>
<feature type="compositionally biased region" description="Polar residues" evidence="5">
    <location>
        <begin position="139"/>
        <end position="158"/>
    </location>
</feature>
<dbReference type="PANTHER" id="PTHR39190">
    <property type="entry name" value="FLAGELLAR ASSEMBLY FACTOR FLIW"/>
    <property type="match status" value="1"/>
</dbReference>
<gene>
    <name evidence="4 6" type="primary">fliW</name>
    <name evidence="6" type="ORF">NA23_00280</name>
</gene>
<evidence type="ECO:0000256" key="4">
    <source>
        <dbReference type="HAMAP-Rule" id="MF_01185"/>
    </source>
</evidence>
<dbReference type="AlphaFoldDB" id="A0AAI8CK00"/>
<evidence type="ECO:0000256" key="3">
    <source>
        <dbReference type="ARBA" id="ARBA00022845"/>
    </source>
</evidence>
<keyword evidence="6" id="KW-0282">Flagellum</keyword>
<reference evidence="6 7" key="1">
    <citation type="journal article" date="2015" name="Stand. Genomic Sci.">
        <title>Genome sequence of a native-feather degrading extremely thermophilic Eubacterium, Fervidobacterium islandicum AW-1.</title>
        <authorList>
            <person name="Lee Y.J."/>
            <person name="Jeong H."/>
            <person name="Park G.S."/>
            <person name="Kwak Y."/>
            <person name="Lee S.J."/>
            <person name="Lee S.J."/>
            <person name="Park M.K."/>
            <person name="Kim J.Y."/>
            <person name="Kang H.K."/>
            <person name="Shin J.H."/>
            <person name="Lee D.W."/>
        </authorList>
    </citation>
    <scope>NUCLEOTIDE SEQUENCE [LARGE SCALE GENOMIC DNA]</scope>
    <source>
        <strain evidence="6 7">AW-1</strain>
    </source>
</reference>
<name>A0AAI8CK00_FERIS</name>
<keyword evidence="7" id="KW-1185">Reference proteome</keyword>
<dbReference type="InterPro" id="IPR003775">
    <property type="entry name" value="Flagellar_assembly_factor_FliW"/>
</dbReference>
<protein>
    <recommendedName>
        <fullName evidence="4">Flagellar assembly factor FliW</fullName>
    </recommendedName>
</protein>
<comment type="similarity">
    <text evidence="4">Belongs to the FliW family.</text>
</comment>
<keyword evidence="2 4" id="KW-1005">Bacterial flagellum biogenesis</keyword>
<keyword evidence="6" id="KW-0966">Cell projection</keyword>
<dbReference type="EMBL" id="CP014334">
    <property type="protein sequence ID" value="AMW31934.1"/>
    <property type="molecule type" value="Genomic_DNA"/>
</dbReference>
<keyword evidence="3 4" id="KW-0810">Translation regulation</keyword>
<dbReference type="SUPFAM" id="SSF141457">
    <property type="entry name" value="BH3618-like"/>
    <property type="match status" value="1"/>
</dbReference>
<evidence type="ECO:0000256" key="1">
    <source>
        <dbReference type="ARBA" id="ARBA00022490"/>
    </source>
</evidence>
<feature type="region of interest" description="Disordered" evidence="5">
    <location>
        <begin position="139"/>
        <end position="177"/>
    </location>
</feature>
<dbReference type="Pfam" id="PF02623">
    <property type="entry name" value="FliW"/>
    <property type="match status" value="1"/>
</dbReference>
<comment type="function">
    <text evidence="4">Acts as an anti-CsrA protein, binds CsrA and prevents it from repressing translation of its target genes, one of which is flagellin. Binds to flagellin and participates in the assembly of the flagellum.</text>
</comment>
<dbReference type="GO" id="GO:0005737">
    <property type="term" value="C:cytoplasm"/>
    <property type="evidence" value="ECO:0007669"/>
    <property type="project" value="UniProtKB-SubCell"/>
</dbReference>
<keyword evidence="4" id="KW-0143">Chaperone</keyword>
<dbReference type="NCBIfam" id="NF009793">
    <property type="entry name" value="PRK13285.1-1"/>
    <property type="match status" value="1"/>
</dbReference>
<dbReference type="Gene3D" id="2.30.290.10">
    <property type="entry name" value="BH3618-like"/>
    <property type="match status" value="1"/>
</dbReference>
<comment type="subcellular location">
    <subcellularLocation>
        <location evidence="4">Cytoplasm</location>
    </subcellularLocation>
</comment>